<dbReference type="Pfam" id="PF01380">
    <property type="entry name" value="SIS"/>
    <property type="match status" value="1"/>
</dbReference>
<protein>
    <submittedName>
        <fullName evidence="2">SIS domain-containing protein</fullName>
    </submittedName>
</protein>
<organism evidence="2 3">
    <name type="scientific">Sporofaciens musculi</name>
    <dbReference type="NCBI Taxonomy" id="2681861"/>
    <lineage>
        <taxon>Bacteria</taxon>
        <taxon>Bacillati</taxon>
        <taxon>Bacillota</taxon>
        <taxon>Clostridia</taxon>
        <taxon>Lachnospirales</taxon>
        <taxon>Lachnospiraceae</taxon>
        <taxon>Sporofaciens</taxon>
    </lineage>
</organism>
<sequence length="195" mass="22242">MIRYFEKQMEELNYSIHSLDENIFERWVEDATEALEKGHKIIASGLGKNVPICEKFVGSMISMGYEACFLHTNSAVHGDMGVVKDGDMVILLTKSGETEESVNLVRLLKQRRVNIWLLTFEKESTLTKEIDNVIVMDLRHEGDLWNVMPNNSTTINLIMLQGLAMMIANKMKLDIGQFKRNHPGGQIGKKLRVQF</sequence>
<evidence type="ECO:0000313" key="2">
    <source>
        <dbReference type="EMBL" id="MXP78117.1"/>
    </source>
</evidence>
<evidence type="ECO:0000259" key="1">
    <source>
        <dbReference type="PROSITE" id="PS51464"/>
    </source>
</evidence>
<dbReference type="EMBL" id="WUQX01000001">
    <property type="protein sequence ID" value="MXP78117.1"/>
    <property type="molecule type" value="Genomic_DNA"/>
</dbReference>
<dbReference type="PANTHER" id="PTHR38418">
    <property type="entry name" value="SUGAR ISOMERASE, KPSF/GUTQ (AFU_ORTHOLOGUE AFUA_6G08860)"/>
    <property type="match status" value="1"/>
</dbReference>
<dbReference type="PROSITE" id="PS51464">
    <property type="entry name" value="SIS"/>
    <property type="match status" value="1"/>
</dbReference>
<proteinExistence type="predicted"/>
<dbReference type="InterPro" id="IPR035474">
    <property type="entry name" value="SIS_Kpsf"/>
</dbReference>
<dbReference type="InterPro" id="IPR046348">
    <property type="entry name" value="SIS_dom_sf"/>
</dbReference>
<dbReference type="InterPro" id="IPR001347">
    <property type="entry name" value="SIS_dom"/>
</dbReference>
<feature type="domain" description="SIS" evidence="1">
    <location>
        <begin position="31"/>
        <end position="173"/>
    </location>
</feature>
<dbReference type="Gene3D" id="3.40.50.10490">
    <property type="entry name" value="Glucose-6-phosphate isomerase like protein, domain 1"/>
    <property type="match status" value="1"/>
</dbReference>
<dbReference type="RefSeq" id="WP_159754278.1">
    <property type="nucleotide sequence ID" value="NZ_WUQX01000001.1"/>
</dbReference>
<comment type="caution">
    <text evidence="2">The sequence shown here is derived from an EMBL/GenBank/DDBJ whole genome shotgun (WGS) entry which is preliminary data.</text>
</comment>
<dbReference type="GO" id="GO:1901135">
    <property type="term" value="P:carbohydrate derivative metabolic process"/>
    <property type="evidence" value="ECO:0007669"/>
    <property type="project" value="InterPro"/>
</dbReference>
<dbReference type="Proteomes" id="UP000460412">
    <property type="component" value="Unassembled WGS sequence"/>
</dbReference>
<reference evidence="2 3" key="1">
    <citation type="submission" date="2019-12" db="EMBL/GenBank/DDBJ databases">
        <title>Sporaefaciens musculi gen. nov., sp. nov., a novel bacterium isolated from the caecum of an obese mouse.</title>
        <authorList>
            <person name="Rasmussen T.S."/>
            <person name="Streidl T."/>
            <person name="Hitch T.C.A."/>
            <person name="Wortmann E."/>
            <person name="Deptula P."/>
            <person name="Hansen M."/>
            <person name="Nielsen D.S."/>
            <person name="Clavel T."/>
            <person name="Vogensen F.K."/>
        </authorList>
    </citation>
    <scope>NUCLEOTIDE SEQUENCE [LARGE SCALE GENOMIC DNA]</scope>
    <source>
        <strain evidence="2 3">WCA-9-b2</strain>
    </source>
</reference>
<dbReference type="CDD" id="cd05014">
    <property type="entry name" value="SIS_Kpsf"/>
    <property type="match status" value="1"/>
</dbReference>
<keyword evidence="3" id="KW-1185">Reference proteome</keyword>
<dbReference type="SUPFAM" id="SSF53697">
    <property type="entry name" value="SIS domain"/>
    <property type="match status" value="1"/>
</dbReference>
<accession>A0A7X3SL26</accession>
<evidence type="ECO:0000313" key="3">
    <source>
        <dbReference type="Proteomes" id="UP000460412"/>
    </source>
</evidence>
<gene>
    <name evidence="2" type="ORF">GN277_22995</name>
</gene>
<dbReference type="PANTHER" id="PTHR38418:SF2">
    <property type="entry name" value="SUGAR ISOMERASE, KPSF_GUTQ (AFU_ORTHOLOGUE AFUA_6G08860)"/>
    <property type="match status" value="1"/>
</dbReference>
<name>A0A7X3SL26_9FIRM</name>
<dbReference type="AlphaFoldDB" id="A0A7X3SL26"/>
<dbReference type="GO" id="GO:0097367">
    <property type="term" value="F:carbohydrate derivative binding"/>
    <property type="evidence" value="ECO:0007669"/>
    <property type="project" value="InterPro"/>
</dbReference>